<sequence length="61" mass="6750">MPFTRIIQDGESSGAVISFVDMSEQRAAAQARERALVAAENLARVRKRILGKHESRDSHAN</sequence>
<name>A0A935K4M9_9RHOO</name>
<evidence type="ECO:0000313" key="1">
    <source>
        <dbReference type="EMBL" id="MBK7416278.1"/>
    </source>
</evidence>
<protein>
    <submittedName>
        <fullName evidence="1">Uncharacterized protein</fullName>
    </submittedName>
</protein>
<accession>A0A935K4M9</accession>
<reference evidence="1 2" key="1">
    <citation type="submission" date="2020-10" db="EMBL/GenBank/DDBJ databases">
        <title>Connecting structure to function with the recovery of over 1000 high-quality activated sludge metagenome-assembled genomes encoding full-length rRNA genes using long-read sequencing.</title>
        <authorList>
            <person name="Singleton C.M."/>
            <person name="Petriglieri F."/>
            <person name="Kristensen J.M."/>
            <person name="Kirkegaard R.H."/>
            <person name="Michaelsen T.Y."/>
            <person name="Andersen M.H."/>
            <person name="Karst S.M."/>
            <person name="Dueholm M.S."/>
            <person name="Nielsen P.H."/>
            <person name="Albertsen M."/>
        </authorList>
    </citation>
    <scope>NUCLEOTIDE SEQUENCE [LARGE SCALE GENOMIC DNA]</scope>
    <source>
        <strain evidence="1">EsbW_18-Q3-R4-48_BATAC.463</strain>
    </source>
</reference>
<proteinExistence type="predicted"/>
<evidence type="ECO:0000313" key="2">
    <source>
        <dbReference type="Proteomes" id="UP000739411"/>
    </source>
</evidence>
<comment type="caution">
    <text evidence="1">The sequence shown here is derived from an EMBL/GenBank/DDBJ whole genome shotgun (WGS) entry which is preliminary data.</text>
</comment>
<gene>
    <name evidence="1" type="ORF">IPJ38_15435</name>
</gene>
<dbReference type="EMBL" id="JADJMS010000037">
    <property type="protein sequence ID" value="MBK7416278.1"/>
    <property type="molecule type" value="Genomic_DNA"/>
</dbReference>
<dbReference type="Proteomes" id="UP000739411">
    <property type="component" value="Unassembled WGS sequence"/>
</dbReference>
<dbReference type="AlphaFoldDB" id="A0A935K4M9"/>
<organism evidence="1 2">
    <name type="scientific">Candidatus Dechloromonas phosphorivorans</name>
    <dbReference type="NCBI Taxonomy" id="2899244"/>
    <lineage>
        <taxon>Bacteria</taxon>
        <taxon>Pseudomonadati</taxon>
        <taxon>Pseudomonadota</taxon>
        <taxon>Betaproteobacteria</taxon>
        <taxon>Rhodocyclales</taxon>
        <taxon>Azonexaceae</taxon>
        <taxon>Dechloromonas</taxon>
    </lineage>
</organism>